<gene>
    <name evidence="1" type="ordered locus">DMR_14040</name>
</gene>
<accession>C4XMV4</accession>
<dbReference type="RefSeq" id="WP_015860105.1">
    <property type="nucleotide sequence ID" value="NC_012796.1"/>
</dbReference>
<evidence type="ECO:0000313" key="2">
    <source>
        <dbReference type="Proteomes" id="UP000009071"/>
    </source>
</evidence>
<sequence>METALTLRTTVPPELNDDSLVLHHVSVLEVEFGNAAMATMRRAMKEVASQTGIAFDEVMHELAGHMYWVADTGKLVCVIPLPEKDLYLEVPEDLWRIRERSYAIH</sequence>
<keyword evidence="2" id="KW-1185">Reference proteome</keyword>
<dbReference type="Proteomes" id="UP000009071">
    <property type="component" value="Chromosome"/>
</dbReference>
<organism evidence="1 2">
    <name type="scientific">Solidesulfovibrio magneticus (strain ATCC 700980 / DSM 13731 / RS-1)</name>
    <name type="common">Desulfovibrio magneticus</name>
    <dbReference type="NCBI Taxonomy" id="573370"/>
    <lineage>
        <taxon>Bacteria</taxon>
        <taxon>Pseudomonadati</taxon>
        <taxon>Thermodesulfobacteriota</taxon>
        <taxon>Desulfovibrionia</taxon>
        <taxon>Desulfovibrionales</taxon>
        <taxon>Desulfovibrionaceae</taxon>
        <taxon>Solidesulfovibrio</taxon>
    </lineage>
</organism>
<protein>
    <submittedName>
        <fullName evidence="1">Uncharacterized protein</fullName>
    </submittedName>
</protein>
<proteinExistence type="predicted"/>
<dbReference type="KEGG" id="dma:DMR_14040"/>
<name>C4XMV4_SOLM1</name>
<dbReference type="AlphaFoldDB" id="C4XMV4"/>
<reference evidence="1 2" key="1">
    <citation type="journal article" date="2009" name="Genome Res.">
        <title>Whole genome sequence of Desulfovibrio magneticus strain RS-1 revealed common gene clusters in magnetotactic bacteria.</title>
        <authorList>
            <person name="Nakazawa H."/>
            <person name="Arakaki A."/>
            <person name="Narita-Yamada S."/>
            <person name="Yashiro I."/>
            <person name="Jinno K."/>
            <person name="Aoki N."/>
            <person name="Tsuruyama A."/>
            <person name="Okamura Y."/>
            <person name="Tanikawa S."/>
            <person name="Fujita N."/>
            <person name="Takeyama H."/>
            <person name="Matsunaga T."/>
        </authorList>
    </citation>
    <scope>NUCLEOTIDE SEQUENCE [LARGE SCALE GENOMIC DNA]</scope>
    <source>
        <strain evidence="2">ATCC 700980 / DSM 13731 / RS-1</strain>
    </source>
</reference>
<dbReference type="eggNOG" id="ENOG50317XG">
    <property type="taxonomic scope" value="Bacteria"/>
</dbReference>
<dbReference type="HOGENOM" id="CLU_2232238_0_0_7"/>
<evidence type="ECO:0000313" key="1">
    <source>
        <dbReference type="EMBL" id="BAH74895.1"/>
    </source>
</evidence>
<dbReference type="OrthoDB" id="5456356at2"/>
<dbReference type="EMBL" id="AP010904">
    <property type="protein sequence ID" value="BAH74895.1"/>
    <property type="molecule type" value="Genomic_DNA"/>
</dbReference>